<sequence length="280" mass="29180">MSTTGTGGGLRARIRTKDGWAVPHAVLTVTDMTGQQVLRETASEEGGVRTDALAPGTYTVIVTAIGYGPAASTAIVTASGAADLGSLTLARVGGVDLPPPGPWTIDPAHSTVRAVAQHLGLTSVHGRFTEFGGRIEIDENPLSSGVEAVIEAASIDTGNRTRDGHLCSPDFLDVDVHPKITYRSTGITPAAGEARWTVHGELALHGVARSVDLDLSYLGTGPDPWGGVRAAFRATTELRREDFAMNYNQVVQAGIAAIGTTLRVELDIQAVQGEQLPPAS</sequence>
<comment type="caution">
    <text evidence="3">The sequence shown here is derived from an EMBL/GenBank/DDBJ whole genome shotgun (WGS) entry which is preliminary data.</text>
</comment>
<accession>A0ABP8UFD7</accession>
<dbReference type="RefSeq" id="WP_345434229.1">
    <property type="nucleotide sequence ID" value="NZ_BAABHK010000008.1"/>
</dbReference>
<dbReference type="PANTHER" id="PTHR34406">
    <property type="entry name" value="PROTEIN YCEI"/>
    <property type="match status" value="1"/>
</dbReference>
<dbReference type="SUPFAM" id="SSF101874">
    <property type="entry name" value="YceI-like"/>
    <property type="match status" value="1"/>
</dbReference>
<dbReference type="Pfam" id="PF13620">
    <property type="entry name" value="CarboxypepD_reg"/>
    <property type="match status" value="1"/>
</dbReference>
<proteinExistence type="inferred from homology"/>
<evidence type="ECO:0000259" key="2">
    <source>
        <dbReference type="SMART" id="SM00867"/>
    </source>
</evidence>
<organism evidence="3 4">
    <name type="scientific">Actinoallomurus vinaceus</name>
    <dbReference type="NCBI Taxonomy" id="1080074"/>
    <lineage>
        <taxon>Bacteria</taxon>
        <taxon>Bacillati</taxon>
        <taxon>Actinomycetota</taxon>
        <taxon>Actinomycetes</taxon>
        <taxon>Streptosporangiales</taxon>
        <taxon>Thermomonosporaceae</taxon>
        <taxon>Actinoallomurus</taxon>
    </lineage>
</organism>
<keyword evidence="4" id="KW-1185">Reference proteome</keyword>
<dbReference type="Pfam" id="PF04264">
    <property type="entry name" value="YceI"/>
    <property type="match status" value="1"/>
</dbReference>
<dbReference type="Gene3D" id="2.60.40.1120">
    <property type="entry name" value="Carboxypeptidase-like, regulatory domain"/>
    <property type="match status" value="1"/>
</dbReference>
<feature type="domain" description="Lipid/polyisoprenoid-binding YceI-like" evidence="2">
    <location>
        <begin position="102"/>
        <end position="271"/>
    </location>
</feature>
<dbReference type="EMBL" id="BAABHK010000008">
    <property type="protein sequence ID" value="GAA4630845.1"/>
    <property type="molecule type" value="Genomic_DNA"/>
</dbReference>
<dbReference type="Gene3D" id="2.40.128.110">
    <property type="entry name" value="Lipid/polyisoprenoid-binding, YceI-like"/>
    <property type="match status" value="1"/>
</dbReference>
<dbReference type="SMART" id="SM00867">
    <property type="entry name" value="YceI"/>
    <property type="match status" value="1"/>
</dbReference>
<dbReference type="SUPFAM" id="SSF49452">
    <property type="entry name" value="Starch-binding domain-like"/>
    <property type="match status" value="1"/>
</dbReference>
<dbReference type="InterPro" id="IPR036761">
    <property type="entry name" value="TTHA0802/YceI-like_sf"/>
</dbReference>
<dbReference type="InterPro" id="IPR007372">
    <property type="entry name" value="Lipid/polyisoprenoid-bd_YceI"/>
</dbReference>
<evidence type="ECO:0000256" key="1">
    <source>
        <dbReference type="ARBA" id="ARBA00008812"/>
    </source>
</evidence>
<reference evidence="4" key="1">
    <citation type="journal article" date="2019" name="Int. J. Syst. Evol. Microbiol.">
        <title>The Global Catalogue of Microorganisms (GCM) 10K type strain sequencing project: providing services to taxonomists for standard genome sequencing and annotation.</title>
        <authorList>
            <consortium name="The Broad Institute Genomics Platform"/>
            <consortium name="The Broad Institute Genome Sequencing Center for Infectious Disease"/>
            <person name="Wu L."/>
            <person name="Ma J."/>
        </authorList>
    </citation>
    <scope>NUCLEOTIDE SEQUENCE [LARGE SCALE GENOMIC DNA]</scope>
    <source>
        <strain evidence="4">JCM 17939</strain>
    </source>
</reference>
<protein>
    <submittedName>
        <fullName evidence="3">YceI family protein</fullName>
    </submittedName>
</protein>
<name>A0ABP8UFD7_9ACTN</name>
<comment type="similarity">
    <text evidence="1">Belongs to the UPF0312 family.</text>
</comment>
<dbReference type="InterPro" id="IPR013784">
    <property type="entry name" value="Carb-bd-like_fold"/>
</dbReference>
<gene>
    <name evidence="3" type="ORF">GCM10023196_057830</name>
</gene>
<dbReference type="PANTHER" id="PTHR34406:SF1">
    <property type="entry name" value="PROTEIN YCEI"/>
    <property type="match status" value="1"/>
</dbReference>
<evidence type="ECO:0000313" key="4">
    <source>
        <dbReference type="Proteomes" id="UP001501442"/>
    </source>
</evidence>
<dbReference type="Proteomes" id="UP001501442">
    <property type="component" value="Unassembled WGS sequence"/>
</dbReference>
<evidence type="ECO:0000313" key="3">
    <source>
        <dbReference type="EMBL" id="GAA4630845.1"/>
    </source>
</evidence>